<feature type="region of interest" description="Disordered" evidence="1">
    <location>
        <begin position="220"/>
        <end position="253"/>
    </location>
</feature>
<dbReference type="EMBL" id="JBBBZM010000311">
    <property type="protein sequence ID" value="KAL0631041.1"/>
    <property type="molecule type" value="Genomic_DNA"/>
</dbReference>
<reference evidence="2 3" key="1">
    <citation type="submission" date="2024-02" db="EMBL/GenBank/DDBJ databases">
        <title>Discinaceae phylogenomics.</title>
        <authorList>
            <person name="Dirks A.C."/>
            <person name="James T.Y."/>
        </authorList>
    </citation>
    <scope>NUCLEOTIDE SEQUENCE [LARGE SCALE GENOMIC DNA]</scope>
    <source>
        <strain evidence="2 3">ACD0624</strain>
    </source>
</reference>
<protein>
    <recommendedName>
        <fullName evidence="4">Fido domain-containing protein</fullName>
    </recommendedName>
</protein>
<proteinExistence type="predicted"/>
<evidence type="ECO:0000256" key="1">
    <source>
        <dbReference type="SAM" id="MobiDB-lite"/>
    </source>
</evidence>
<name>A0ABR3G514_9PEZI</name>
<dbReference type="Proteomes" id="UP001447188">
    <property type="component" value="Unassembled WGS sequence"/>
</dbReference>
<feature type="compositionally biased region" description="Low complexity" evidence="1">
    <location>
        <begin position="239"/>
        <end position="253"/>
    </location>
</feature>
<evidence type="ECO:0000313" key="2">
    <source>
        <dbReference type="EMBL" id="KAL0631041.1"/>
    </source>
</evidence>
<organism evidence="2 3">
    <name type="scientific">Discina gigas</name>
    <dbReference type="NCBI Taxonomy" id="1032678"/>
    <lineage>
        <taxon>Eukaryota</taxon>
        <taxon>Fungi</taxon>
        <taxon>Dikarya</taxon>
        <taxon>Ascomycota</taxon>
        <taxon>Pezizomycotina</taxon>
        <taxon>Pezizomycetes</taxon>
        <taxon>Pezizales</taxon>
        <taxon>Discinaceae</taxon>
        <taxon>Discina</taxon>
    </lineage>
</organism>
<comment type="caution">
    <text evidence="2">The sequence shown here is derived from an EMBL/GenBank/DDBJ whole genome shotgun (WGS) entry which is preliminary data.</text>
</comment>
<sequence length="253" mass="27549">MYGEQPNILKYISTVKASGNRGLIKDSAGSSLAFTPDETELARLNSRNYITRLGPIYTLFREGVESLSDTRIAIRNVRSSISNPDATPSKSSAYYDNIRCRNGLESQCYLPEKDTSDETDPFLVAAHIAIGLHQFGMRNNKLIDPLHTSFTTVVLYLCPGELIGCSTAIMTAEFLRAAKAKTGKQVEGSHIVYEPTTIAVDSTRFKDLLAHIQDVVAAQDGTPMPTPIPVLKKKRRSTDTTTASQSSGATSSV</sequence>
<evidence type="ECO:0008006" key="4">
    <source>
        <dbReference type="Google" id="ProtNLM"/>
    </source>
</evidence>
<gene>
    <name evidence="2" type="ORF">Q9L58_010107</name>
</gene>
<evidence type="ECO:0000313" key="3">
    <source>
        <dbReference type="Proteomes" id="UP001447188"/>
    </source>
</evidence>
<keyword evidence="3" id="KW-1185">Reference proteome</keyword>
<accession>A0ABR3G514</accession>